<dbReference type="InterPro" id="IPR027022">
    <property type="entry name" value="ABC_permease_BceB-typ"/>
</dbReference>
<feature type="transmembrane region" description="Helical" evidence="6">
    <location>
        <begin position="527"/>
        <end position="553"/>
    </location>
</feature>
<feature type="transmembrane region" description="Helical" evidence="6">
    <location>
        <begin position="618"/>
        <end position="639"/>
    </location>
</feature>
<feature type="domain" description="ABC3 transporter permease C-terminal" evidence="7">
    <location>
        <begin position="61"/>
        <end position="178"/>
    </location>
</feature>
<feature type="transmembrane region" description="Helical" evidence="6">
    <location>
        <begin position="279"/>
        <end position="301"/>
    </location>
</feature>
<dbReference type="PANTHER" id="PTHR46795:SF3">
    <property type="entry name" value="ABC TRANSPORTER PERMEASE"/>
    <property type="match status" value="1"/>
</dbReference>
<feature type="transmembrane region" description="Helical" evidence="6">
    <location>
        <begin position="105"/>
        <end position="131"/>
    </location>
</feature>
<feature type="transmembrane region" description="Helical" evidence="6">
    <location>
        <begin position="228"/>
        <end position="252"/>
    </location>
</feature>
<evidence type="ECO:0000259" key="7">
    <source>
        <dbReference type="Pfam" id="PF02687"/>
    </source>
</evidence>
<keyword evidence="9" id="KW-1185">Reference proteome</keyword>
<keyword evidence="5 6" id="KW-0472">Membrane</keyword>
<comment type="subcellular location">
    <subcellularLocation>
        <location evidence="1 6">Cell membrane</location>
        <topology evidence="1 6">Multi-pass membrane protein</topology>
    </subcellularLocation>
</comment>
<evidence type="ECO:0000256" key="3">
    <source>
        <dbReference type="ARBA" id="ARBA00022692"/>
    </source>
</evidence>
<keyword evidence="2 6" id="KW-1003">Cell membrane</keyword>
<accession>A0ABS2RB51</accession>
<keyword evidence="4 6" id="KW-1133">Transmembrane helix</keyword>
<gene>
    <name evidence="8" type="ORF">JOC94_003910</name>
</gene>
<comment type="caution">
    <text evidence="8">The sequence shown here is derived from an EMBL/GenBank/DDBJ whole genome shotgun (WGS) entry which is preliminary data.</text>
</comment>
<reference evidence="8 9" key="1">
    <citation type="submission" date="2021-01" db="EMBL/GenBank/DDBJ databases">
        <title>Genomic Encyclopedia of Type Strains, Phase IV (KMG-IV): sequencing the most valuable type-strain genomes for metagenomic binning, comparative biology and taxonomic classification.</title>
        <authorList>
            <person name="Goeker M."/>
        </authorList>
    </citation>
    <scope>NUCLEOTIDE SEQUENCE [LARGE SCALE GENOMIC DNA]</scope>
    <source>
        <strain evidence="8 9">DSM 105453</strain>
    </source>
</reference>
<dbReference type="PIRSF" id="PIRSF018968">
    <property type="entry name" value="ABC_permease_BceB"/>
    <property type="match status" value="1"/>
</dbReference>
<evidence type="ECO:0000313" key="9">
    <source>
        <dbReference type="Proteomes" id="UP000823485"/>
    </source>
</evidence>
<evidence type="ECO:0000256" key="4">
    <source>
        <dbReference type="ARBA" id="ARBA00022989"/>
    </source>
</evidence>
<keyword evidence="6" id="KW-0813">Transport</keyword>
<feature type="transmembrane region" description="Helical" evidence="6">
    <location>
        <begin position="196"/>
        <end position="216"/>
    </location>
</feature>
<organism evidence="8 9">
    <name type="scientific">Siminovitchia thermophila</name>
    <dbReference type="NCBI Taxonomy" id="1245522"/>
    <lineage>
        <taxon>Bacteria</taxon>
        <taxon>Bacillati</taxon>
        <taxon>Bacillota</taxon>
        <taxon>Bacilli</taxon>
        <taxon>Bacillales</taxon>
        <taxon>Bacillaceae</taxon>
        <taxon>Siminovitchia</taxon>
    </lineage>
</organism>
<comment type="similarity">
    <text evidence="6">Belongs to the ABC-4 integral membrane protein family.</text>
</comment>
<dbReference type="Pfam" id="PF02687">
    <property type="entry name" value="FtsX"/>
    <property type="match status" value="1"/>
</dbReference>
<evidence type="ECO:0000256" key="2">
    <source>
        <dbReference type="ARBA" id="ARBA00022475"/>
    </source>
</evidence>
<sequence length="650" mass="75365">MTFNQIVWKMAKVQYKKYLFYFLCNSFAIMFFFMFSTVYFNERIEQAKILEGLQGALMIPAVALVVFTIFFIGYSHNIFMKRRGSEFGLFMTLGMTKRDIAKVLLLENGVIALLSIFSGILGGAVFSRLFFLILMNSVGLQEIPFHISGKMLLYTLIAFLAVFSTAVGYSLFRTLHRNVIQTLKSNKVAETIKMKSPVLGGFGFVVMIGSLLFFYFTFSQATDGLVLLWTGTLLGGLYLSLYQFTSFFIELAKRNKPFYYRRLLFLTSLDYRFKQLTSVLMLVTVMIMVTLFFTTVLLAFYQSAKKEALERNPYDIAFIQTETKNNIPMEEVYSLLDRKENRVQKHLEIPVYTYYKKTKWDWQYQYVFMPVDHFNQLTSDQKTVGPREYLYFMNENPDYGESNSDYEEGISLTSGTKQISYSLKETIIRNEMNSNLGLNDILVVSNAEWEYLLNNVKGFESTIHLINVENWESSMDAVEELGKRFTSYNQSTPPITDVRTEHISEEELFQIISKVEDYHSSKNVNGILFFVMTFISIIFFFGSFILLYLHIFADIEQEKGKFKKIYKIGITLKEVKRMITQELMMLFFLPAILGSTLAFLFIVIMTTDSGGIMKNLDIALHFFIIAAIYLCIQTGYLLYARKKMVQHLTE</sequence>
<evidence type="ECO:0000313" key="8">
    <source>
        <dbReference type="EMBL" id="MBM7716886.1"/>
    </source>
</evidence>
<proteinExistence type="inferred from homology"/>
<evidence type="ECO:0000256" key="1">
    <source>
        <dbReference type="ARBA" id="ARBA00004651"/>
    </source>
</evidence>
<feature type="transmembrane region" description="Helical" evidence="6">
    <location>
        <begin position="583"/>
        <end position="606"/>
    </location>
</feature>
<dbReference type="InterPro" id="IPR052536">
    <property type="entry name" value="ABC-4_Integral_Memb_Prot"/>
</dbReference>
<feature type="transmembrane region" description="Helical" evidence="6">
    <location>
        <begin position="151"/>
        <end position="175"/>
    </location>
</feature>
<name>A0ABS2RB51_9BACI</name>
<feature type="transmembrane region" description="Helical" evidence="6">
    <location>
        <begin position="52"/>
        <end position="74"/>
    </location>
</feature>
<dbReference type="Proteomes" id="UP000823485">
    <property type="component" value="Unassembled WGS sequence"/>
</dbReference>
<dbReference type="RefSeq" id="WP_077113456.1">
    <property type="nucleotide sequence ID" value="NZ_JAFBFH010000034.1"/>
</dbReference>
<evidence type="ECO:0000256" key="6">
    <source>
        <dbReference type="PIRNR" id="PIRNR018968"/>
    </source>
</evidence>
<keyword evidence="3 6" id="KW-0812">Transmembrane</keyword>
<dbReference type="PANTHER" id="PTHR46795">
    <property type="entry name" value="ABC TRANSPORTER PERMEASE-RELATED-RELATED"/>
    <property type="match status" value="1"/>
</dbReference>
<dbReference type="EMBL" id="JAFBFH010000034">
    <property type="protein sequence ID" value="MBM7716886.1"/>
    <property type="molecule type" value="Genomic_DNA"/>
</dbReference>
<evidence type="ECO:0000256" key="5">
    <source>
        <dbReference type="ARBA" id="ARBA00023136"/>
    </source>
</evidence>
<protein>
    <submittedName>
        <fullName evidence="8">ABC-type antimicrobial peptide transport system permease subunit</fullName>
    </submittedName>
</protein>
<feature type="transmembrane region" description="Helical" evidence="6">
    <location>
        <begin position="18"/>
        <end position="40"/>
    </location>
</feature>
<dbReference type="InterPro" id="IPR003838">
    <property type="entry name" value="ABC3_permease_C"/>
</dbReference>